<keyword evidence="5 6" id="KW-0472">Membrane</keyword>
<evidence type="ECO:0000256" key="1">
    <source>
        <dbReference type="ARBA" id="ARBA00004477"/>
    </source>
</evidence>
<keyword evidence="9" id="KW-1185">Reference proteome</keyword>
<accession>A0A835QMB3</accession>
<dbReference type="Proteomes" id="UP000636800">
    <property type="component" value="Chromosome 7"/>
</dbReference>
<name>A0A835QMB3_VANPL</name>
<evidence type="ECO:0000256" key="6">
    <source>
        <dbReference type="RuleBase" id="RU363132"/>
    </source>
</evidence>
<evidence type="ECO:0000256" key="4">
    <source>
        <dbReference type="ARBA" id="ARBA00022989"/>
    </source>
</evidence>
<comment type="caution">
    <text evidence="8">The sequence shown here is derived from an EMBL/GenBank/DDBJ whole genome shotgun (WGS) entry which is preliminary data.</text>
</comment>
<evidence type="ECO:0000313" key="8">
    <source>
        <dbReference type="EMBL" id="KAG0473581.1"/>
    </source>
</evidence>
<dbReference type="AlphaFoldDB" id="A0A835QMB3"/>
<dbReference type="Pfam" id="PF02453">
    <property type="entry name" value="Reticulon"/>
    <property type="match status" value="1"/>
</dbReference>
<dbReference type="InterPro" id="IPR003388">
    <property type="entry name" value="Reticulon"/>
</dbReference>
<proteinExistence type="predicted"/>
<dbReference type="GO" id="GO:0005789">
    <property type="term" value="C:endoplasmic reticulum membrane"/>
    <property type="evidence" value="ECO:0007669"/>
    <property type="project" value="UniProtKB-SubCell"/>
</dbReference>
<evidence type="ECO:0000259" key="7">
    <source>
        <dbReference type="PROSITE" id="PS50845"/>
    </source>
</evidence>
<dbReference type="PANTHER" id="PTHR10994">
    <property type="entry name" value="RETICULON"/>
    <property type="match status" value="1"/>
</dbReference>
<feature type="domain" description="Reticulon" evidence="7">
    <location>
        <begin position="51"/>
        <end position="236"/>
    </location>
</feature>
<evidence type="ECO:0000313" key="9">
    <source>
        <dbReference type="Proteomes" id="UP000636800"/>
    </source>
</evidence>
<keyword evidence="3 6" id="KW-0256">Endoplasmic reticulum</keyword>
<comment type="subcellular location">
    <subcellularLocation>
        <location evidence="1 6">Endoplasmic reticulum membrane</location>
        <topology evidence="1 6">Multi-pass membrane protein</topology>
    </subcellularLocation>
</comment>
<dbReference type="EMBL" id="JADCNL010000007">
    <property type="protein sequence ID" value="KAG0473581.1"/>
    <property type="molecule type" value="Genomic_DNA"/>
</dbReference>
<keyword evidence="4 6" id="KW-1133">Transmembrane helix</keyword>
<gene>
    <name evidence="8" type="ORF">HPP92_015438</name>
</gene>
<sequence>MIPDVAERIDEHNGSSSDSDDGKSTLFDVKEKTKLFGRRRSVHSILGGGKYADVMLWRDKQLSGSIFAGVTVIWLLFEWIGYHLITFICHFLILSLAVLFVWSNVASFIGKSPPNLADVIITDDLFLCIADCLRVKINEAFLTFNSIASGKDLKKFLKTIAGLWVLSLIGSWFSFLTFFYIIFVVLYCAPVLYEKNDDQVDLFVDKAMVEIGKQYAEFDKNFSKRSLDVHFLIKKT</sequence>
<keyword evidence="2 6" id="KW-0812">Transmembrane</keyword>
<reference evidence="8 9" key="1">
    <citation type="journal article" date="2020" name="Nat. Food">
        <title>A phased Vanilla planifolia genome enables genetic improvement of flavour and production.</title>
        <authorList>
            <person name="Hasing T."/>
            <person name="Tang H."/>
            <person name="Brym M."/>
            <person name="Khazi F."/>
            <person name="Huang T."/>
            <person name="Chambers A.H."/>
        </authorList>
    </citation>
    <scope>NUCLEOTIDE SEQUENCE [LARGE SCALE GENOMIC DNA]</scope>
    <source>
        <tissue evidence="8">Leaf</tissue>
    </source>
</reference>
<dbReference type="OrthoDB" id="408541at2759"/>
<evidence type="ECO:0000256" key="3">
    <source>
        <dbReference type="ARBA" id="ARBA00022824"/>
    </source>
</evidence>
<protein>
    <recommendedName>
        <fullName evidence="6">Reticulon-like protein</fullName>
    </recommendedName>
</protein>
<organism evidence="8 9">
    <name type="scientific">Vanilla planifolia</name>
    <name type="common">Vanilla</name>
    <dbReference type="NCBI Taxonomy" id="51239"/>
    <lineage>
        <taxon>Eukaryota</taxon>
        <taxon>Viridiplantae</taxon>
        <taxon>Streptophyta</taxon>
        <taxon>Embryophyta</taxon>
        <taxon>Tracheophyta</taxon>
        <taxon>Spermatophyta</taxon>
        <taxon>Magnoliopsida</taxon>
        <taxon>Liliopsida</taxon>
        <taxon>Asparagales</taxon>
        <taxon>Orchidaceae</taxon>
        <taxon>Vanilloideae</taxon>
        <taxon>Vanilleae</taxon>
        <taxon>Vanilla</taxon>
    </lineage>
</organism>
<dbReference type="InterPro" id="IPR045064">
    <property type="entry name" value="Reticulon-like"/>
</dbReference>
<feature type="transmembrane region" description="Helical" evidence="6">
    <location>
        <begin position="61"/>
        <end position="77"/>
    </location>
</feature>
<feature type="transmembrane region" description="Helical" evidence="6">
    <location>
        <begin position="161"/>
        <end position="187"/>
    </location>
</feature>
<evidence type="ECO:0000256" key="2">
    <source>
        <dbReference type="ARBA" id="ARBA00022692"/>
    </source>
</evidence>
<feature type="transmembrane region" description="Helical" evidence="6">
    <location>
        <begin position="83"/>
        <end position="102"/>
    </location>
</feature>
<dbReference type="GO" id="GO:0009617">
    <property type="term" value="P:response to bacterium"/>
    <property type="evidence" value="ECO:0007669"/>
    <property type="project" value="InterPro"/>
</dbReference>
<dbReference type="PROSITE" id="PS50845">
    <property type="entry name" value="RETICULON"/>
    <property type="match status" value="1"/>
</dbReference>
<dbReference type="PANTHER" id="PTHR10994:SF177">
    <property type="entry name" value="RETICULON-LIKE PROTEIN B15"/>
    <property type="match status" value="1"/>
</dbReference>
<evidence type="ECO:0000256" key="5">
    <source>
        <dbReference type="ARBA" id="ARBA00023136"/>
    </source>
</evidence>